<dbReference type="Proteomes" id="UP000675882">
    <property type="component" value="Unassembled WGS sequence"/>
</dbReference>
<proteinExistence type="predicted"/>
<accession>A0A916BCW7</accession>
<sequence>MKKKTQLLVSALLVLAVASGGAFWYSHRPVTDGVLTLYGNIDFRQASVPFNGNDRIAEILVEEGALVKRGQLLA</sequence>
<organism evidence="1 2">
    <name type="scientific">Candidatus Nitrotoga fabula</name>
    <dbReference type="NCBI Taxonomy" id="2182327"/>
    <lineage>
        <taxon>Bacteria</taxon>
        <taxon>Pseudomonadati</taxon>
        <taxon>Pseudomonadota</taxon>
        <taxon>Betaproteobacteria</taxon>
        <taxon>Nitrosomonadales</taxon>
        <taxon>Gallionellaceae</taxon>
        <taxon>Candidatus Nitrotoga</taxon>
    </lineage>
</organism>
<keyword evidence="2" id="KW-1185">Reference proteome</keyword>
<evidence type="ECO:0000313" key="1">
    <source>
        <dbReference type="EMBL" id="CAE6715902.1"/>
    </source>
</evidence>
<dbReference type="RefSeq" id="WP_213035934.1">
    <property type="nucleotide sequence ID" value="NZ_CAJNBL010000019.1"/>
</dbReference>
<dbReference type="AlphaFoldDB" id="A0A916BCW7"/>
<protein>
    <recommendedName>
        <fullName evidence="3">Secretion protein HlyD</fullName>
    </recommendedName>
</protein>
<gene>
    <name evidence="1" type="ORF">NTGZN8_260018</name>
</gene>
<comment type="caution">
    <text evidence="1">The sequence shown here is derived from an EMBL/GenBank/DDBJ whole genome shotgun (WGS) entry which is preliminary data.</text>
</comment>
<name>A0A916BCW7_9PROT</name>
<dbReference type="EMBL" id="CAJNBL010000019">
    <property type="protein sequence ID" value="CAE6715902.1"/>
    <property type="molecule type" value="Genomic_DNA"/>
</dbReference>
<evidence type="ECO:0000313" key="2">
    <source>
        <dbReference type="Proteomes" id="UP000675882"/>
    </source>
</evidence>
<reference evidence="1" key="1">
    <citation type="submission" date="2021-02" db="EMBL/GenBank/DDBJ databases">
        <authorList>
            <person name="Han P."/>
        </authorList>
    </citation>
    <scope>NUCLEOTIDE SEQUENCE</scope>
    <source>
        <strain evidence="1">Candidatus Nitrotoga sp. ZN8</strain>
    </source>
</reference>
<evidence type="ECO:0008006" key="3">
    <source>
        <dbReference type="Google" id="ProtNLM"/>
    </source>
</evidence>